<sequence length="66" mass="7726">MIDCLGLWDFYGKDVCDKRMSDKTSSHHAISQGRLLTSIIAYCNVNSCHHDKMIDFLGFLWERWLC</sequence>
<evidence type="ECO:0000313" key="1">
    <source>
        <dbReference type="EMBL" id="PNT62873.1"/>
    </source>
</evidence>
<reference evidence="2" key="3">
    <citation type="submission" date="2018-08" db="UniProtKB">
        <authorList>
            <consortium name="EnsemblPlants"/>
        </authorList>
    </citation>
    <scope>IDENTIFICATION</scope>
    <source>
        <strain evidence="2">cv. Bd21</strain>
    </source>
</reference>
<evidence type="ECO:0000313" key="3">
    <source>
        <dbReference type="Proteomes" id="UP000008810"/>
    </source>
</evidence>
<accession>A0A2K2CLH2</accession>
<proteinExistence type="predicted"/>
<evidence type="ECO:0000313" key="2">
    <source>
        <dbReference type="EnsemblPlants" id="PNT62873"/>
    </source>
</evidence>
<gene>
    <name evidence="1" type="ORF">BRADI_4g09141v3</name>
</gene>
<dbReference type="Proteomes" id="UP000008810">
    <property type="component" value="Chromosome 4"/>
</dbReference>
<reference evidence="1" key="2">
    <citation type="submission" date="2017-06" db="EMBL/GenBank/DDBJ databases">
        <title>WGS assembly of Brachypodium distachyon.</title>
        <authorList>
            <consortium name="The International Brachypodium Initiative"/>
            <person name="Lucas S."/>
            <person name="Harmon-Smith M."/>
            <person name="Lail K."/>
            <person name="Tice H."/>
            <person name="Grimwood J."/>
            <person name="Bruce D."/>
            <person name="Barry K."/>
            <person name="Shu S."/>
            <person name="Lindquist E."/>
            <person name="Wang M."/>
            <person name="Pitluck S."/>
            <person name="Vogel J.P."/>
            <person name="Garvin D.F."/>
            <person name="Mockler T.C."/>
            <person name="Schmutz J."/>
            <person name="Rokhsar D."/>
            <person name="Bevan M.W."/>
        </authorList>
    </citation>
    <scope>NUCLEOTIDE SEQUENCE</scope>
    <source>
        <strain evidence="1">Bd21</strain>
    </source>
</reference>
<reference evidence="1 2" key="1">
    <citation type="journal article" date="2010" name="Nature">
        <title>Genome sequencing and analysis of the model grass Brachypodium distachyon.</title>
        <authorList>
            <consortium name="International Brachypodium Initiative"/>
        </authorList>
    </citation>
    <scope>NUCLEOTIDE SEQUENCE [LARGE SCALE GENOMIC DNA]</scope>
    <source>
        <strain evidence="1 2">Bd21</strain>
    </source>
</reference>
<dbReference type="AlphaFoldDB" id="A0A2K2CLH2"/>
<protein>
    <submittedName>
        <fullName evidence="1 2">Uncharacterized protein</fullName>
    </submittedName>
</protein>
<keyword evidence="3" id="KW-1185">Reference proteome</keyword>
<dbReference type="EnsemblPlants" id="PNT62873">
    <property type="protein sequence ID" value="PNT62873"/>
    <property type="gene ID" value="BRADI_4g09141v3"/>
</dbReference>
<dbReference type="InParanoid" id="A0A2K2CLH2"/>
<dbReference type="Gramene" id="PNT62873">
    <property type="protein sequence ID" value="PNT62873"/>
    <property type="gene ID" value="BRADI_4g09141v3"/>
</dbReference>
<organism evidence="1">
    <name type="scientific">Brachypodium distachyon</name>
    <name type="common">Purple false brome</name>
    <name type="synonym">Trachynia distachya</name>
    <dbReference type="NCBI Taxonomy" id="15368"/>
    <lineage>
        <taxon>Eukaryota</taxon>
        <taxon>Viridiplantae</taxon>
        <taxon>Streptophyta</taxon>
        <taxon>Embryophyta</taxon>
        <taxon>Tracheophyta</taxon>
        <taxon>Spermatophyta</taxon>
        <taxon>Magnoliopsida</taxon>
        <taxon>Liliopsida</taxon>
        <taxon>Poales</taxon>
        <taxon>Poaceae</taxon>
        <taxon>BOP clade</taxon>
        <taxon>Pooideae</taxon>
        <taxon>Stipodae</taxon>
        <taxon>Brachypodieae</taxon>
        <taxon>Brachypodium</taxon>
    </lineage>
</organism>
<dbReference type="EMBL" id="CM000883">
    <property type="protein sequence ID" value="PNT62873.1"/>
    <property type="molecule type" value="Genomic_DNA"/>
</dbReference>
<name>A0A2K2CLH2_BRADI</name>